<feature type="chain" id="PRO_5045448446" evidence="1">
    <location>
        <begin position="26"/>
        <end position="251"/>
    </location>
</feature>
<dbReference type="EMBL" id="JASVDS010000007">
    <property type="protein sequence ID" value="MDL5034207.1"/>
    <property type="molecule type" value="Genomic_DNA"/>
</dbReference>
<accession>A0ABT7LMW3</accession>
<protein>
    <submittedName>
        <fullName evidence="2">Uncharacterized protein</fullName>
    </submittedName>
</protein>
<keyword evidence="3" id="KW-1185">Reference proteome</keyword>
<reference evidence="2 3" key="1">
    <citation type="submission" date="2023-06" db="EMBL/GenBank/DDBJ databases">
        <title>Pelomonas sp. APW6 16S ribosomal RNA gene genome sequencing and assembly.</title>
        <authorList>
            <person name="Woo H."/>
        </authorList>
    </citation>
    <scope>NUCLEOTIDE SEQUENCE [LARGE SCALE GENOMIC DNA]</scope>
    <source>
        <strain evidence="2 3">APW6</strain>
    </source>
</reference>
<name>A0ABT7LMW3_9BURK</name>
<gene>
    <name evidence="2" type="ORF">QRD43_20065</name>
</gene>
<dbReference type="RefSeq" id="WP_285984281.1">
    <property type="nucleotide sequence ID" value="NZ_JASVDS010000007.1"/>
</dbReference>
<evidence type="ECO:0000256" key="1">
    <source>
        <dbReference type="SAM" id="SignalP"/>
    </source>
</evidence>
<organism evidence="2 3">
    <name type="scientific">Roseateles subflavus</name>
    <dbReference type="NCBI Taxonomy" id="3053353"/>
    <lineage>
        <taxon>Bacteria</taxon>
        <taxon>Pseudomonadati</taxon>
        <taxon>Pseudomonadota</taxon>
        <taxon>Betaproteobacteria</taxon>
        <taxon>Burkholderiales</taxon>
        <taxon>Sphaerotilaceae</taxon>
        <taxon>Roseateles</taxon>
    </lineage>
</organism>
<keyword evidence="1" id="KW-0732">Signal</keyword>
<evidence type="ECO:0000313" key="3">
    <source>
        <dbReference type="Proteomes" id="UP001238603"/>
    </source>
</evidence>
<proteinExistence type="predicted"/>
<sequence length="251" mass="27551">MAIKTALQCTLALSASLFLQGLAQAADNPDVGGLRLGMSVEEAIKILEAAKQSKVFVRDGRMTLNLTIDRMKGRFDNYVYGGQFDSGGTIIAFGVSPLTNKVWSITKTEQIKDSRPTVKAITEAAGKFGPLDPKAVRPQQYAQHWMYDRSGKEIEWVNVYDKPRNGNCFEDLKSYTVGGFYIGLQYPLAPTAACSRIYSITANSRKQDGLVDDYVISALDVGAYLDWYKVLNTASDKALEAEGKRAAKPSL</sequence>
<comment type="caution">
    <text evidence="2">The sequence shown here is derived from an EMBL/GenBank/DDBJ whole genome shotgun (WGS) entry which is preliminary data.</text>
</comment>
<evidence type="ECO:0000313" key="2">
    <source>
        <dbReference type="EMBL" id="MDL5034207.1"/>
    </source>
</evidence>
<feature type="signal peptide" evidence="1">
    <location>
        <begin position="1"/>
        <end position="25"/>
    </location>
</feature>
<dbReference type="Proteomes" id="UP001238603">
    <property type="component" value="Unassembled WGS sequence"/>
</dbReference>